<name>A0AAV4WRF5_9ARAC</name>
<evidence type="ECO:0000313" key="3">
    <source>
        <dbReference type="Proteomes" id="UP001054837"/>
    </source>
</evidence>
<dbReference type="EMBL" id="BPLQ01014987">
    <property type="protein sequence ID" value="GIY84928.1"/>
    <property type="molecule type" value="Genomic_DNA"/>
</dbReference>
<keyword evidence="2" id="KW-0067">ATP-binding</keyword>
<sequence>MGRAKRPPDEARMWRLESARRNRQNPEVKQKIREAGGWRNAWKKLQRRIRADPPNLNPYASTIFQRGKSLELTPPNVSMKIHLSRERRAQKCQQTSNDSSPSSKQRRLDNESFAWISRQFFRPETAVGFGKGLIRVVQYVALSRVTSTAGLYILDNYTPPPPPHVDDSILQELKLLKGRSIVPKYKFLRKHCDSNTLQIMYHNVQSLNANYYDIAVDPFLMNSDILLLSETWTILRDTYGLNGFDHHHLVSDLPRQRPSCVSIYIKP</sequence>
<dbReference type="GO" id="GO:0004386">
    <property type="term" value="F:helicase activity"/>
    <property type="evidence" value="ECO:0007669"/>
    <property type="project" value="UniProtKB-KW"/>
</dbReference>
<feature type="region of interest" description="Disordered" evidence="1">
    <location>
        <begin position="1"/>
        <end position="28"/>
    </location>
</feature>
<keyword evidence="3" id="KW-1185">Reference proteome</keyword>
<feature type="compositionally biased region" description="Polar residues" evidence="1">
    <location>
        <begin position="91"/>
        <end position="103"/>
    </location>
</feature>
<organism evidence="2 3">
    <name type="scientific">Caerostris darwini</name>
    <dbReference type="NCBI Taxonomy" id="1538125"/>
    <lineage>
        <taxon>Eukaryota</taxon>
        <taxon>Metazoa</taxon>
        <taxon>Ecdysozoa</taxon>
        <taxon>Arthropoda</taxon>
        <taxon>Chelicerata</taxon>
        <taxon>Arachnida</taxon>
        <taxon>Araneae</taxon>
        <taxon>Araneomorphae</taxon>
        <taxon>Entelegynae</taxon>
        <taxon>Araneoidea</taxon>
        <taxon>Araneidae</taxon>
        <taxon>Caerostris</taxon>
    </lineage>
</organism>
<dbReference type="AlphaFoldDB" id="A0AAV4WRF5"/>
<protein>
    <submittedName>
        <fullName evidence="2">ATP-dependent DNA helicase</fullName>
    </submittedName>
</protein>
<proteinExistence type="predicted"/>
<evidence type="ECO:0000256" key="1">
    <source>
        <dbReference type="SAM" id="MobiDB-lite"/>
    </source>
</evidence>
<feature type="region of interest" description="Disordered" evidence="1">
    <location>
        <begin position="86"/>
        <end position="108"/>
    </location>
</feature>
<evidence type="ECO:0000313" key="2">
    <source>
        <dbReference type="EMBL" id="GIY84928.1"/>
    </source>
</evidence>
<keyword evidence="2" id="KW-0547">Nucleotide-binding</keyword>
<keyword evidence="2" id="KW-0378">Hydrolase</keyword>
<dbReference type="Proteomes" id="UP001054837">
    <property type="component" value="Unassembled WGS sequence"/>
</dbReference>
<reference evidence="2 3" key="1">
    <citation type="submission" date="2021-06" db="EMBL/GenBank/DDBJ databases">
        <title>Caerostris darwini draft genome.</title>
        <authorList>
            <person name="Kono N."/>
            <person name="Arakawa K."/>
        </authorList>
    </citation>
    <scope>NUCLEOTIDE SEQUENCE [LARGE SCALE GENOMIC DNA]</scope>
</reference>
<comment type="caution">
    <text evidence="2">The sequence shown here is derived from an EMBL/GenBank/DDBJ whole genome shotgun (WGS) entry which is preliminary data.</text>
</comment>
<keyword evidence="2" id="KW-0347">Helicase</keyword>
<gene>
    <name evidence="2" type="primary">AVEN_267639_1</name>
    <name evidence="2" type="ORF">CDAR_618591</name>
</gene>
<accession>A0AAV4WRF5</accession>